<sequence length="232" mass="26662">MINKVTIIVLILSISISSFSQDQAKIEYRYINLTKQYISSDDNKPKQKTPGYDLQKIIEELPFVLIFDGSKSVFKIEKRMGVGDKSITHNQLTSMLPETYIDYNNNTRYDYTEISGQTFLVKEKLNVNWKITGDIKLIKGYTCKKAIQFDENENIKMEAWFVPDIPLSIGPSYAVGLPGLVIQTKQFNKKGEAYSGFEFVNIDFSKQKEIIIPNHNTITEKEFTDIMKGSRQ</sequence>
<keyword evidence="3" id="KW-1185">Reference proteome</keyword>
<keyword evidence="1" id="KW-0732">Signal</keyword>
<dbReference type="InterPro" id="IPR005901">
    <property type="entry name" value="GLPGLI"/>
</dbReference>
<dbReference type="NCBIfam" id="TIGR01200">
    <property type="entry name" value="GLPGLI"/>
    <property type="match status" value="1"/>
</dbReference>
<evidence type="ECO:0000313" key="3">
    <source>
        <dbReference type="Proteomes" id="UP000199296"/>
    </source>
</evidence>
<protein>
    <submittedName>
        <fullName evidence="2">GLPGLI family protein</fullName>
    </submittedName>
</protein>
<gene>
    <name evidence="2" type="ORF">SAMN04488027_11111</name>
</gene>
<evidence type="ECO:0000313" key="2">
    <source>
        <dbReference type="EMBL" id="SDG92182.1"/>
    </source>
</evidence>
<accession>A0A1G7Y6T7</accession>
<name>A0A1G7Y6T7_9FLAO</name>
<dbReference type="OrthoDB" id="1429333at2"/>
<evidence type="ECO:0000256" key="1">
    <source>
        <dbReference type="SAM" id="SignalP"/>
    </source>
</evidence>
<dbReference type="STRING" id="470826.SAMN04488027_11111"/>
<feature type="signal peptide" evidence="1">
    <location>
        <begin position="1"/>
        <end position="24"/>
    </location>
</feature>
<dbReference type="Proteomes" id="UP000199296">
    <property type="component" value="Unassembled WGS sequence"/>
</dbReference>
<dbReference type="RefSeq" id="WP_093368486.1">
    <property type="nucleotide sequence ID" value="NZ_FNCW01000011.1"/>
</dbReference>
<dbReference type="EMBL" id="FNCW01000011">
    <property type="protein sequence ID" value="SDG92182.1"/>
    <property type="molecule type" value="Genomic_DNA"/>
</dbReference>
<reference evidence="2 3" key="1">
    <citation type="submission" date="2016-10" db="EMBL/GenBank/DDBJ databases">
        <authorList>
            <person name="de Groot N.N."/>
        </authorList>
    </citation>
    <scope>NUCLEOTIDE SEQUENCE [LARGE SCALE GENOMIC DNA]</scope>
    <source>
        <strain evidence="2 3">DSM 19803</strain>
    </source>
</reference>
<organism evidence="2 3">
    <name type="scientific">Psychroflexus sediminis</name>
    <dbReference type="NCBI Taxonomy" id="470826"/>
    <lineage>
        <taxon>Bacteria</taxon>
        <taxon>Pseudomonadati</taxon>
        <taxon>Bacteroidota</taxon>
        <taxon>Flavobacteriia</taxon>
        <taxon>Flavobacteriales</taxon>
        <taxon>Flavobacteriaceae</taxon>
        <taxon>Psychroflexus</taxon>
    </lineage>
</organism>
<proteinExistence type="predicted"/>
<dbReference type="AlphaFoldDB" id="A0A1G7Y6T7"/>
<dbReference type="Pfam" id="PF09697">
    <property type="entry name" value="Porph_ging"/>
    <property type="match status" value="1"/>
</dbReference>
<feature type="chain" id="PRO_5011512219" evidence="1">
    <location>
        <begin position="25"/>
        <end position="232"/>
    </location>
</feature>